<dbReference type="PANTHER" id="PTHR37984">
    <property type="entry name" value="PROTEIN CBG26694"/>
    <property type="match status" value="1"/>
</dbReference>
<proteinExistence type="predicted"/>
<feature type="region of interest" description="Disordered" evidence="1">
    <location>
        <begin position="28"/>
        <end position="60"/>
    </location>
</feature>
<accession>A0A225W5C7</accession>
<gene>
    <name evidence="2" type="ORF">PHMEG_00014021</name>
</gene>
<dbReference type="SUPFAM" id="SSF56672">
    <property type="entry name" value="DNA/RNA polymerases"/>
    <property type="match status" value="1"/>
</dbReference>
<dbReference type="InterPro" id="IPR050951">
    <property type="entry name" value="Retrovirus_Pol_polyprotein"/>
</dbReference>
<dbReference type="GO" id="GO:0003964">
    <property type="term" value="F:RNA-directed DNA polymerase activity"/>
    <property type="evidence" value="ECO:0007669"/>
    <property type="project" value="UniProtKB-KW"/>
</dbReference>
<dbReference type="Proteomes" id="UP000198211">
    <property type="component" value="Unassembled WGS sequence"/>
</dbReference>
<comment type="caution">
    <text evidence="2">The sequence shown here is derived from an EMBL/GenBank/DDBJ whole genome shotgun (WGS) entry which is preliminary data.</text>
</comment>
<name>A0A225W5C7_9STRA</name>
<evidence type="ECO:0000256" key="1">
    <source>
        <dbReference type="SAM" id="MobiDB-lite"/>
    </source>
</evidence>
<keyword evidence="3" id="KW-1185">Reference proteome</keyword>
<keyword evidence="2" id="KW-0808">Transferase</keyword>
<protein>
    <submittedName>
        <fullName evidence="2">Reverse transcriptase</fullName>
    </submittedName>
</protein>
<evidence type="ECO:0000313" key="3">
    <source>
        <dbReference type="Proteomes" id="UP000198211"/>
    </source>
</evidence>
<dbReference type="PANTHER" id="PTHR37984:SF5">
    <property type="entry name" value="PROTEIN NYNRIN-LIKE"/>
    <property type="match status" value="1"/>
</dbReference>
<keyword evidence="2" id="KW-0695">RNA-directed DNA polymerase</keyword>
<dbReference type="InterPro" id="IPR043502">
    <property type="entry name" value="DNA/RNA_pol_sf"/>
</dbReference>
<dbReference type="Gene3D" id="3.10.10.10">
    <property type="entry name" value="HIV Type 1 Reverse Transcriptase, subunit A, domain 1"/>
    <property type="match status" value="1"/>
</dbReference>
<sequence>MVDKPQYEPPTKILSGRQERRKVMIVLSAPAKKSNTAQDIAGEESAESQPKVEPKEEADDDMDDAVCYHEGGDILPEVIENNMAVLPEREATTKEVTMHDIRVDDSHATTEECEQLRRIIWKRRHLLIEAGNALPPAAVGAICDIDVGTAKPVEQRCRWVAPQFREKLSMLIIGLLSAKIITTSTSPWASLIVVIIKTNGVDIRLCIDYQVMNSLTRPMVYPMPLIDDLL</sequence>
<dbReference type="STRING" id="4795.A0A225W5C7"/>
<dbReference type="OrthoDB" id="120907at2759"/>
<dbReference type="AlphaFoldDB" id="A0A225W5C7"/>
<evidence type="ECO:0000313" key="2">
    <source>
        <dbReference type="EMBL" id="OWZ12765.1"/>
    </source>
</evidence>
<reference evidence="3" key="1">
    <citation type="submission" date="2017-03" db="EMBL/GenBank/DDBJ databases">
        <title>Phytopthora megakarya and P. palmivora, two closely related causual agents of cacao black pod achieved similar genome size and gene model numbers by different mechanisms.</title>
        <authorList>
            <person name="Ali S."/>
            <person name="Shao J."/>
            <person name="Larry D.J."/>
            <person name="Kronmiller B."/>
            <person name="Shen D."/>
            <person name="Strem M.D."/>
            <person name="Melnick R.L."/>
            <person name="Guiltinan M.J."/>
            <person name="Tyler B.M."/>
            <person name="Meinhardt L.W."/>
            <person name="Bailey B.A."/>
        </authorList>
    </citation>
    <scope>NUCLEOTIDE SEQUENCE [LARGE SCALE GENOMIC DNA]</scope>
    <source>
        <strain evidence="3">zdho120</strain>
    </source>
</reference>
<keyword evidence="2" id="KW-0548">Nucleotidyltransferase</keyword>
<dbReference type="EMBL" id="NBNE01001759">
    <property type="protein sequence ID" value="OWZ12765.1"/>
    <property type="molecule type" value="Genomic_DNA"/>
</dbReference>
<organism evidence="2 3">
    <name type="scientific">Phytophthora megakarya</name>
    <dbReference type="NCBI Taxonomy" id="4795"/>
    <lineage>
        <taxon>Eukaryota</taxon>
        <taxon>Sar</taxon>
        <taxon>Stramenopiles</taxon>
        <taxon>Oomycota</taxon>
        <taxon>Peronosporomycetes</taxon>
        <taxon>Peronosporales</taxon>
        <taxon>Peronosporaceae</taxon>
        <taxon>Phytophthora</taxon>
    </lineage>
</organism>